<sequence>MRCLFFFSDHTIGNFTAIASLFLEKTQVVQPPSNWRLILPWHLYLLPV</sequence>
<protein>
    <submittedName>
        <fullName evidence="1">Uncharacterized protein</fullName>
    </submittedName>
</protein>
<comment type="caution">
    <text evidence="1">The sequence shown here is derived from an EMBL/GenBank/DDBJ whole genome shotgun (WGS) entry which is preliminary data.</text>
</comment>
<dbReference type="RefSeq" id="WP_229488073.1">
    <property type="nucleotide sequence ID" value="NZ_JAIVFQ010000052.1"/>
</dbReference>
<accession>A0ABS8IE62</accession>
<evidence type="ECO:0000313" key="1">
    <source>
        <dbReference type="EMBL" id="MCC5602515.1"/>
    </source>
</evidence>
<proteinExistence type="predicted"/>
<keyword evidence="2" id="KW-1185">Reference proteome</keyword>
<name>A0ABS8IE62_9NOSO</name>
<dbReference type="EMBL" id="JAIVFQ010000052">
    <property type="protein sequence ID" value="MCC5602515.1"/>
    <property type="molecule type" value="Genomic_DNA"/>
</dbReference>
<dbReference type="Proteomes" id="UP001199525">
    <property type="component" value="Unassembled WGS sequence"/>
</dbReference>
<gene>
    <name evidence="1" type="ORF">LC586_25820</name>
</gene>
<organism evidence="1 2">
    <name type="scientific">Nostoc favosum CHAB5714</name>
    <dbReference type="NCBI Taxonomy" id="2780399"/>
    <lineage>
        <taxon>Bacteria</taxon>
        <taxon>Bacillati</taxon>
        <taxon>Cyanobacteriota</taxon>
        <taxon>Cyanophyceae</taxon>
        <taxon>Nostocales</taxon>
        <taxon>Nostocaceae</taxon>
        <taxon>Nostoc</taxon>
        <taxon>Nostoc favosum</taxon>
    </lineage>
</organism>
<evidence type="ECO:0000313" key="2">
    <source>
        <dbReference type="Proteomes" id="UP001199525"/>
    </source>
</evidence>
<reference evidence="1 2" key="1">
    <citation type="journal article" date="2021" name="Microorganisms">
        <title>Genome Evolution of Filamentous Cyanobacterium Nostoc Species: From Facultative Symbiosis to Free Living.</title>
        <authorList>
            <person name="Huo D."/>
            <person name="Li H."/>
            <person name="Cai F."/>
            <person name="Guo X."/>
            <person name="Qiao Z."/>
            <person name="Wang W."/>
            <person name="Yu G."/>
            <person name="Li R."/>
        </authorList>
    </citation>
    <scope>NUCLEOTIDE SEQUENCE [LARGE SCALE GENOMIC DNA]</scope>
    <source>
        <strain evidence="1 2">CHAB 5714</strain>
    </source>
</reference>